<evidence type="ECO:0000256" key="6">
    <source>
        <dbReference type="ARBA" id="ARBA00049122"/>
    </source>
</evidence>
<dbReference type="UniPathway" id="UPA00267"/>
<organism evidence="9">
    <name type="scientific">Trichoderma hypoxylon</name>
    <dbReference type="NCBI Taxonomy" id="1888172"/>
    <lineage>
        <taxon>Eukaryota</taxon>
        <taxon>Fungi</taxon>
        <taxon>Dikarya</taxon>
        <taxon>Ascomycota</taxon>
        <taxon>Pezizomycotina</taxon>
        <taxon>Sordariomycetes</taxon>
        <taxon>Hypocreomycetidae</taxon>
        <taxon>Hypocreales</taxon>
        <taxon>Hypocreaceae</taxon>
        <taxon>Trichoderma</taxon>
    </lineage>
</organism>
<feature type="binding site" evidence="8">
    <location>
        <position position="242"/>
    </location>
    <ligand>
        <name>Mg(2+)</name>
        <dbReference type="ChEBI" id="CHEBI:18420"/>
        <label>2</label>
    </ligand>
</feature>
<dbReference type="Gene3D" id="1.10.600.10">
    <property type="entry name" value="Farnesyl Diphosphate Synthase"/>
    <property type="match status" value="1"/>
</dbReference>
<dbReference type="SUPFAM" id="SSF48576">
    <property type="entry name" value="Terpenoid synthases"/>
    <property type="match status" value="1"/>
</dbReference>
<evidence type="ECO:0000256" key="1">
    <source>
        <dbReference type="ARBA" id="ARBA00004795"/>
    </source>
</evidence>
<comment type="function">
    <text evidence="7">TS is a member of the terpene cyclase group of enzymes. It catalyzes the isomerization and cyclization of farnesyl pyro-phosphate to form trichodiene, the first cyclic intermediate in the biosynthetic pathway for trichothecenes. It serves to branch trichothecene biosynthesis from the isoprenoid pathway.</text>
</comment>
<dbReference type="EC" id="4.2.3.6" evidence="3 7"/>
<dbReference type="InterPro" id="IPR010458">
    <property type="entry name" value="TRI5_ascomyc"/>
</dbReference>
<keyword evidence="8" id="KW-0460">Magnesium</keyword>
<dbReference type="PIRSF" id="PIRSF001388">
    <property type="entry name" value="TRI5"/>
    <property type="match status" value="1"/>
</dbReference>
<comment type="catalytic activity">
    <reaction evidence="6 7">
        <text>(2E,6E)-farnesyl diphosphate = trichodiene + diphosphate</text>
        <dbReference type="Rhea" id="RHEA:12052"/>
        <dbReference type="ChEBI" id="CHEBI:15861"/>
        <dbReference type="ChEBI" id="CHEBI:33019"/>
        <dbReference type="ChEBI" id="CHEBI:175763"/>
        <dbReference type="EC" id="4.2.3.6"/>
    </reaction>
</comment>
<dbReference type="InterPro" id="IPR008949">
    <property type="entry name" value="Isoprenoid_synthase_dom_sf"/>
</dbReference>
<evidence type="ECO:0000256" key="7">
    <source>
        <dbReference type="PIRNR" id="PIRNR001388"/>
    </source>
</evidence>
<sequence>MVELNNVPGEEEFPRATYLETMVRLLETVSYNDENFTDEERVECLKYAYAKTAEHFAQPHVQETLKVPPKRLAAAIKTIVGMCVYSWCRVSKEVMADLSIHYTYTLLLDDSREEPAGTMATWYEDLLNARPQAHGWWRLVNDFIPNVLRHYGGYCQMNMVRSTIDFFQGCWIEQHNFKGYRGSSDFPGFLRRINGLGHCVGSSIWPIELVDEEEHFLEITTAIAQMENWMVWTNDLFSFYKEYFAERDQTSLVNNYVECEGITLDQALDKLCKDTIRSSEEIIQVFHDKDPKMYEILTRFIQGYITWHLCDDRYRLVEVYESAGDDPVAQKFKKYAESARRVGAIDPARYCVPSVTELCEREMAKKSAGRNWDFGIGKLAGKISSVAQ</sequence>
<protein>
    <recommendedName>
        <fullName evidence="4 7">Trichodiene synthase</fullName>
        <ecNumber evidence="3 7">4.2.3.6</ecNumber>
    </recommendedName>
    <alternativeName>
        <fullName evidence="7">Sesquiterpene cyclase</fullName>
    </alternativeName>
</protein>
<gene>
    <name evidence="9" type="primary">thtri5</name>
</gene>
<evidence type="ECO:0000313" key="9">
    <source>
        <dbReference type="EMBL" id="AST99822.1"/>
    </source>
</evidence>
<feature type="binding site" evidence="8">
    <location>
        <position position="248"/>
    </location>
    <ligand>
        <name>Mg(2+)</name>
        <dbReference type="ChEBI" id="CHEBI:18420"/>
        <label>3</label>
    </ligand>
</feature>
<feature type="binding site" evidence="8">
    <location>
        <position position="234"/>
    </location>
    <ligand>
        <name>Mg(2+)</name>
        <dbReference type="ChEBI" id="CHEBI:18420"/>
        <label>2</label>
    </ligand>
</feature>
<feature type="binding site" evidence="8">
    <location>
        <position position="238"/>
    </location>
    <ligand>
        <name>Mg(2+)</name>
        <dbReference type="ChEBI" id="CHEBI:18420"/>
        <label>2</label>
    </ligand>
</feature>
<evidence type="ECO:0000256" key="5">
    <source>
        <dbReference type="ARBA" id="ARBA00023239"/>
    </source>
</evidence>
<keyword evidence="5 7" id="KW-0456">Lyase</keyword>
<dbReference type="GO" id="GO:0016106">
    <property type="term" value="P:sesquiterpenoid biosynthetic process"/>
    <property type="evidence" value="ECO:0007669"/>
    <property type="project" value="UniProtKB-UniRule"/>
</dbReference>
<proteinExistence type="evidence at transcript level"/>
<evidence type="ECO:0000256" key="4">
    <source>
        <dbReference type="ARBA" id="ARBA00022133"/>
    </source>
</evidence>
<dbReference type="SFLD" id="SFLDS00005">
    <property type="entry name" value="Isoprenoid_Synthase_Type_I"/>
    <property type="match status" value="1"/>
</dbReference>
<evidence type="ECO:0000256" key="8">
    <source>
        <dbReference type="PIRSR" id="PIRSR001388-3"/>
    </source>
</evidence>
<comment type="pathway">
    <text evidence="1 7">Sesquiterpene biosynthesis; trichothecene biosynthesis.</text>
</comment>
<evidence type="ECO:0000256" key="3">
    <source>
        <dbReference type="ARBA" id="ARBA00013034"/>
    </source>
</evidence>
<feature type="binding site" evidence="8">
    <location>
        <position position="109"/>
    </location>
    <ligand>
        <name>Mg(2+)</name>
        <dbReference type="ChEBI" id="CHEBI:18420"/>
        <label>1</label>
    </ligand>
</feature>
<comment type="cofactor">
    <cofactor evidence="8">
        <name>Mg(2+)</name>
        <dbReference type="ChEBI" id="CHEBI:18420"/>
    </cofactor>
</comment>
<evidence type="ECO:0000256" key="2">
    <source>
        <dbReference type="ARBA" id="ARBA00007946"/>
    </source>
</evidence>
<accession>A0A223LCZ5</accession>
<dbReference type="Pfam" id="PF06330">
    <property type="entry name" value="TRI5"/>
    <property type="match status" value="1"/>
</dbReference>
<dbReference type="GO" id="GO:0045482">
    <property type="term" value="F:trichodiene synthase activity"/>
    <property type="evidence" value="ECO:0007669"/>
    <property type="project" value="UniProtKB-UniRule"/>
</dbReference>
<dbReference type="AlphaFoldDB" id="A0A223LCZ5"/>
<comment type="similarity">
    <text evidence="2 7">Belongs to the trichodiene synthase family.</text>
</comment>
<dbReference type="SFLD" id="SFLDG01021">
    <property type="entry name" value="Trichodiene_Synthase_Like"/>
    <property type="match status" value="1"/>
</dbReference>
<dbReference type="EMBL" id="MF504025">
    <property type="protein sequence ID" value="AST99822.1"/>
    <property type="molecule type" value="mRNA"/>
</dbReference>
<dbReference type="InterPro" id="IPR024652">
    <property type="entry name" value="Trichodiene_synth"/>
</dbReference>
<feature type="binding site" evidence="8">
    <location>
        <position position="173"/>
    </location>
    <ligand>
        <name>Mg(2+)</name>
        <dbReference type="ChEBI" id="CHEBI:18420"/>
        <label>1</label>
    </ligand>
</feature>
<reference evidence="9" key="1">
    <citation type="submission" date="2017-07" db="EMBL/GenBank/DDBJ databases">
        <title>A versatile and efficient transformation system for metabolite-abundant Trichoderma hypoxylon.</title>
        <authorList>
            <person name="Wang G."/>
        </authorList>
    </citation>
    <scope>NUCLEOTIDE SEQUENCE</scope>
</reference>
<name>A0A223LCZ5_9HYPO</name>